<gene>
    <name evidence="1" type="ORF">Adu01nite_60700</name>
</gene>
<sequence>MREWGDRRGAEVLGPLDTAGMDPTWILRLRGRVIEAEVALFYGPRAEVAAYQLERPEDGMFVAWESGVSASRLVELLDGLGQWEGGGERPGWLRVSSF</sequence>
<organism evidence="1 2">
    <name type="scientific">Paractinoplanes durhamensis</name>
    <dbReference type="NCBI Taxonomy" id="113563"/>
    <lineage>
        <taxon>Bacteria</taxon>
        <taxon>Bacillati</taxon>
        <taxon>Actinomycetota</taxon>
        <taxon>Actinomycetes</taxon>
        <taxon>Micromonosporales</taxon>
        <taxon>Micromonosporaceae</taxon>
        <taxon>Paractinoplanes</taxon>
    </lineage>
</organism>
<evidence type="ECO:0000313" key="2">
    <source>
        <dbReference type="Proteomes" id="UP000637628"/>
    </source>
</evidence>
<comment type="caution">
    <text evidence="1">The sequence shown here is derived from an EMBL/GenBank/DDBJ whole genome shotgun (WGS) entry which is preliminary data.</text>
</comment>
<proteinExistence type="predicted"/>
<evidence type="ECO:0000313" key="1">
    <source>
        <dbReference type="EMBL" id="GIE04720.1"/>
    </source>
</evidence>
<protein>
    <submittedName>
        <fullName evidence="1">Uncharacterized protein</fullName>
    </submittedName>
</protein>
<name>A0ABQ3Z4I5_9ACTN</name>
<keyword evidence="2" id="KW-1185">Reference proteome</keyword>
<reference evidence="1 2" key="1">
    <citation type="submission" date="2021-01" db="EMBL/GenBank/DDBJ databases">
        <title>Whole genome shotgun sequence of Actinoplanes durhamensis NBRC 14914.</title>
        <authorList>
            <person name="Komaki H."/>
            <person name="Tamura T."/>
        </authorList>
    </citation>
    <scope>NUCLEOTIDE SEQUENCE [LARGE SCALE GENOMIC DNA]</scope>
    <source>
        <strain evidence="1 2">NBRC 14914</strain>
    </source>
</reference>
<dbReference type="EMBL" id="BOML01000050">
    <property type="protein sequence ID" value="GIE04720.1"/>
    <property type="molecule type" value="Genomic_DNA"/>
</dbReference>
<accession>A0ABQ3Z4I5</accession>
<dbReference type="Proteomes" id="UP000637628">
    <property type="component" value="Unassembled WGS sequence"/>
</dbReference>